<dbReference type="GeneID" id="33313865"/>
<sequence length="224" mass="26576">MNYKEMIKKLKELDHPVFTTEDISNLTGKSGDYTKVYLFGLVKKKIIGKIERGKYYIISTSPYVIASRITKSSYITLISAAHIYNITTQIPNIIYVFSPTYHKPIKIIDNYKVKFIKVDKRIIYGYHKYNGVYLAEPEKLFIDDIYYHKSLFYDEELKEAIDKGILDINKIQEYIKRIKSERIREREYTILEARLDGHFVKRIADRRYVKNLSNNSIIRHKKQA</sequence>
<protein>
    <submittedName>
        <fullName evidence="1">Transcriptional regulator antitoxin</fullName>
    </submittedName>
</protein>
<organism evidence="1 2">
    <name type="scientific">Candidatus Mancarchaeum acidiphilum</name>
    <dbReference type="NCBI Taxonomy" id="1920749"/>
    <lineage>
        <taxon>Archaea</taxon>
        <taxon>Candidatus Micrarchaeota</taxon>
        <taxon>Candidatus Mancarchaeum</taxon>
    </lineage>
</organism>
<evidence type="ECO:0000313" key="2">
    <source>
        <dbReference type="Proteomes" id="UP000197679"/>
    </source>
</evidence>
<evidence type="ECO:0000313" key="1">
    <source>
        <dbReference type="EMBL" id="ASI13636.1"/>
    </source>
</evidence>
<proteinExistence type="predicted"/>
<dbReference type="RefSeq" id="WP_088819798.1">
    <property type="nucleotide sequence ID" value="NZ_CP019964.1"/>
</dbReference>
<dbReference type="Proteomes" id="UP000197679">
    <property type="component" value="Chromosome"/>
</dbReference>
<keyword evidence="2" id="KW-1185">Reference proteome</keyword>
<dbReference type="AlphaFoldDB" id="A0A218NME9"/>
<dbReference type="KEGG" id="marh:Mia14_0307"/>
<dbReference type="EMBL" id="CP019964">
    <property type="protein sequence ID" value="ASI13636.1"/>
    <property type="molecule type" value="Genomic_DNA"/>
</dbReference>
<reference evidence="1 2" key="1">
    <citation type="journal article" date="2017" name="Nat. Commun.">
        <title>'ARMAN' archaea depend on association with euryarchaeal host in culture and in situ.</title>
        <authorList>
            <person name="Golyshina O."/>
            <person name="Toshchakov S."/>
            <person name="Makarova K."/>
            <person name="Gavrilov S."/>
            <person name="Korzhenkov A."/>
            <person name="La Cono V."/>
            <person name="Arcadi E."/>
            <person name="Nechitaylo T."/>
            <person name="Ferrer M."/>
            <person name="Kublanov I."/>
            <person name="Wolf Y."/>
            <person name="Yakimov M."/>
            <person name="Golyshin P."/>
            <person name="Slesarev A."/>
            <person name="Kozyavkin S."/>
        </authorList>
    </citation>
    <scope>NUCLEOTIDE SEQUENCE [LARGE SCALE GENOMIC DNA]</scope>
    <source>
        <strain evidence="1 2">Mia14</strain>
    </source>
</reference>
<name>A0A218NME9_9ARCH</name>
<gene>
    <name evidence="1" type="ORF">Mia14_0307</name>
</gene>
<accession>A0A218NME9</accession>